<dbReference type="SMART" id="SM00501">
    <property type="entry name" value="BRIGHT"/>
    <property type="match status" value="1"/>
</dbReference>
<dbReference type="Gene3D" id="1.10.150.60">
    <property type="entry name" value="ARID DNA-binding domain"/>
    <property type="match status" value="1"/>
</dbReference>
<dbReference type="EMBL" id="DF974446">
    <property type="protein sequence ID" value="GAU48599.1"/>
    <property type="molecule type" value="Genomic_DNA"/>
</dbReference>
<gene>
    <name evidence="2" type="ORF">TSUD_179810</name>
</gene>
<dbReference type="CDD" id="cd16100">
    <property type="entry name" value="ARID"/>
    <property type="match status" value="1"/>
</dbReference>
<dbReference type="SUPFAM" id="SSF46774">
    <property type="entry name" value="ARID-like"/>
    <property type="match status" value="1"/>
</dbReference>
<dbReference type="Proteomes" id="UP000242715">
    <property type="component" value="Unassembled WGS sequence"/>
</dbReference>
<keyword evidence="3" id="KW-1185">Reference proteome</keyword>
<protein>
    <recommendedName>
        <fullName evidence="1">ARID domain-containing protein</fullName>
    </recommendedName>
</protein>
<dbReference type="InterPro" id="IPR036431">
    <property type="entry name" value="ARID_dom_sf"/>
</dbReference>
<evidence type="ECO:0000313" key="2">
    <source>
        <dbReference type="EMBL" id="GAU48599.1"/>
    </source>
</evidence>
<evidence type="ECO:0000313" key="3">
    <source>
        <dbReference type="Proteomes" id="UP000242715"/>
    </source>
</evidence>
<dbReference type="PANTHER" id="PTHR46410">
    <property type="entry name" value="AT-RICH INTERACTIVE DOMAIN-CONTAINING PROTEIN 2"/>
    <property type="match status" value="1"/>
</dbReference>
<dbReference type="PANTHER" id="PTHR46410:SF1">
    <property type="entry name" value="AT-RICH INTERACTIVE DOMAIN-CONTAINING PROTEIN 1"/>
    <property type="match status" value="1"/>
</dbReference>
<dbReference type="PROSITE" id="PS51011">
    <property type="entry name" value="ARID"/>
    <property type="match status" value="1"/>
</dbReference>
<feature type="domain" description="ARID" evidence="1">
    <location>
        <begin position="1"/>
        <end position="65"/>
    </location>
</feature>
<name>A0A2Z6PNY3_TRISU</name>
<accession>A0A2Z6PNY3</accession>
<evidence type="ECO:0000259" key="1">
    <source>
        <dbReference type="PROSITE" id="PS51011"/>
    </source>
</evidence>
<proteinExistence type="predicted"/>
<dbReference type="AlphaFoldDB" id="A0A2Z6PNY3"/>
<dbReference type="Pfam" id="PF01388">
    <property type="entry name" value="ARID"/>
    <property type="match status" value="1"/>
</dbReference>
<sequence length="317" mass="35592">MLGNEQPLDLYKLFMVVKDKGGYDVVCKNRLWDLVGEEYGLGVKVGSSVELVYSKYLSTLETPLKNVVDGEFPKCDLVDDRVKFGERLMELQAEFLLDDYGEEDAGDSVYECRRKLCNRVKGVKGVNQELNAAELERVYDYIDGKKLCGTNRVKDVNLESNAAKKVQNGVVDVCMQDCKKNETSLRKLVNHNVAMEIMDDVSDAANSMPGLSDGSKSCANDDANDSGDDLLVLEPSSVNRESFGRKRKRDSMTETLSWVTSIAKNPCDPVIGSMPEKPKWKSYGNQETWKKVLLFREAAFLKRDFASNCEKLSWLVS</sequence>
<organism evidence="2 3">
    <name type="scientific">Trifolium subterraneum</name>
    <name type="common">Subterranean clover</name>
    <dbReference type="NCBI Taxonomy" id="3900"/>
    <lineage>
        <taxon>Eukaryota</taxon>
        <taxon>Viridiplantae</taxon>
        <taxon>Streptophyta</taxon>
        <taxon>Embryophyta</taxon>
        <taxon>Tracheophyta</taxon>
        <taxon>Spermatophyta</taxon>
        <taxon>Magnoliopsida</taxon>
        <taxon>eudicotyledons</taxon>
        <taxon>Gunneridae</taxon>
        <taxon>Pentapetalae</taxon>
        <taxon>rosids</taxon>
        <taxon>fabids</taxon>
        <taxon>Fabales</taxon>
        <taxon>Fabaceae</taxon>
        <taxon>Papilionoideae</taxon>
        <taxon>50 kb inversion clade</taxon>
        <taxon>NPAAA clade</taxon>
        <taxon>Hologalegina</taxon>
        <taxon>IRL clade</taxon>
        <taxon>Trifolieae</taxon>
        <taxon>Trifolium</taxon>
    </lineage>
</organism>
<dbReference type="GO" id="GO:0003677">
    <property type="term" value="F:DNA binding"/>
    <property type="evidence" value="ECO:0007669"/>
    <property type="project" value="InterPro"/>
</dbReference>
<reference evidence="3" key="1">
    <citation type="journal article" date="2017" name="Front. Plant Sci.">
        <title>Climate Clever Clovers: New Paradigm to Reduce the Environmental Footprint of Ruminants by Breeding Low Methanogenic Forages Utilizing Haplotype Variation.</title>
        <authorList>
            <person name="Kaur P."/>
            <person name="Appels R."/>
            <person name="Bayer P.E."/>
            <person name="Keeble-Gagnere G."/>
            <person name="Wang J."/>
            <person name="Hirakawa H."/>
            <person name="Shirasawa K."/>
            <person name="Vercoe P."/>
            <person name="Stefanova K."/>
            <person name="Durmic Z."/>
            <person name="Nichols P."/>
            <person name="Revell C."/>
            <person name="Isobe S.N."/>
            <person name="Edwards D."/>
            <person name="Erskine W."/>
        </authorList>
    </citation>
    <scope>NUCLEOTIDE SEQUENCE [LARGE SCALE GENOMIC DNA]</scope>
    <source>
        <strain evidence="3">cv. Daliak</strain>
    </source>
</reference>
<dbReference type="InterPro" id="IPR001606">
    <property type="entry name" value="ARID_dom"/>
</dbReference>
<dbReference type="OrthoDB" id="1938591at2759"/>